<dbReference type="Pfam" id="PF08543">
    <property type="entry name" value="Phos_pyr_kin"/>
    <property type="match status" value="1"/>
</dbReference>
<dbReference type="EnsemblProtists" id="EOD30478">
    <property type="protein sequence ID" value="EOD30478"/>
    <property type="gene ID" value="EMIHUDRAFT_44317"/>
</dbReference>
<dbReference type="RefSeq" id="XP_005789745.1">
    <property type="nucleotide sequence ID" value="XM_005789688.1"/>
</dbReference>
<reference evidence="8" key="2">
    <citation type="submission" date="2024-10" db="UniProtKB">
        <authorList>
            <consortium name="EnsemblProtists"/>
        </authorList>
    </citation>
    <scope>IDENTIFICATION</scope>
</reference>
<dbReference type="KEGG" id="ehx:EMIHUDRAFT_44317"/>
<keyword evidence="6" id="KW-0067">ATP-binding</keyword>
<dbReference type="InterPro" id="IPR004625">
    <property type="entry name" value="PyrdxlKinase"/>
</dbReference>
<name>A0A0D3KNI1_EMIH1</name>
<dbReference type="HOGENOM" id="CLU_046496_1_1_1"/>
<dbReference type="GO" id="GO:0005524">
    <property type="term" value="F:ATP binding"/>
    <property type="evidence" value="ECO:0007669"/>
    <property type="project" value="UniProtKB-KW"/>
</dbReference>
<evidence type="ECO:0000313" key="8">
    <source>
        <dbReference type="EnsemblProtists" id="EOD37316"/>
    </source>
</evidence>
<evidence type="ECO:0000256" key="1">
    <source>
        <dbReference type="ARBA" id="ARBA00008805"/>
    </source>
</evidence>
<sequence length="236" mass="25404">PRVLSIQSHTVHGYVGNKSAVFPLQLLGFEVDPINSVQFSNHTGYAGGFRGEVLQGAQLTALVDGLHSNGLLEGYACVLTGYIGSASFLHAVLDVLRRLRAASPEVAYFCDPVMGDGGKLYVPAELLAIYRDQVVPLAAVLTPNGYEAELLTGRSILSEAEARSACEALHERGPHTVVITSIALPGRDDELLMLASRRDGAASRQWALRLPRLRQDFTGTGDLTAALLLAWMQRLP</sequence>
<dbReference type="GeneID" id="17282588"/>
<dbReference type="GO" id="GO:0008478">
    <property type="term" value="F:pyridoxal kinase activity"/>
    <property type="evidence" value="ECO:0007669"/>
    <property type="project" value="UniProtKB-EC"/>
</dbReference>
<dbReference type="GO" id="GO:0005829">
    <property type="term" value="C:cytosol"/>
    <property type="evidence" value="ECO:0007669"/>
    <property type="project" value="TreeGrafter"/>
</dbReference>
<dbReference type="Proteomes" id="UP000013827">
    <property type="component" value="Unassembled WGS sequence"/>
</dbReference>
<dbReference type="KEGG" id="ehx:EMIHUDRAFT_45753"/>
<dbReference type="PaxDb" id="2903-EOD30478"/>
<comment type="similarity">
    <text evidence="1">Belongs to the pyridoxine kinase family.</text>
</comment>
<organism evidence="8 9">
    <name type="scientific">Emiliania huxleyi (strain CCMP1516)</name>
    <dbReference type="NCBI Taxonomy" id="280463"/>
    <lineage>
        <taxon>Eukaryota</taxon>
        <taxon>Haptista</taxon>
        <taxon>Haptophyta</taxon>
        <taxon>Prymnesiophyceae</taxon>
        <taxon>Isochrysidales</taxon>
        <taxon>Noelaerhabdaceae</taxon>
        <taxon>Emiliania</taxon>
    </lineage>
</organism>
<reference evidence="9" key="1">
    <citation type="journal article" date="2013" name="Nature">
        <title>Pan genome of the phytoplankton Emiliania underpins its global distribution.</title>
        <authorList>
            <person name="Read B.A."/>
            <person name="Kegel J."/>
            <person name="Klute M.J."/>
            <person name="Kuo A."/>
            <person name="Lefebvre S.C."/>
            <person name="Maumus F."/>
            <person name="Mayer C."/>
            <person name="Miller J."/>
            <person name="Monier A."/>
            <person name="Salamov A."/>
            <person name="Young J."/>
            <person name="Aguilar M."/>
            <person name="Claverie J.M."/>
            <person name="Frickenhaus S."/>
            <person name="Gonzalez K."/>
            <person name="Herman E.K."/>
            <person name="Lin Y.C."/>
            <person name="Napier J."/>
            <person name="Ogata H."/>
            <person name="Sarno A.F."/>
            <person name="Shmutz J."/>
            <person name="Schroeder D."/>
            <person name="de Vargas C."/>
            <person name="Verret F."/>
            <person name="von Dassow P."/>
            <person name="Valentin K."/>
            <person name="Van de Peer Y."/>
            <person name="Wheeler G."/>
            <person name="Dacks J.B."/>
            <person name="Delwiche C.F."/>
            <person name="Dyhrman S.T."/>
            <person name="Glockner G."/>
            <person name="John U."/>
            <person name="Richards T."/>
            <person name="Worden A.Z."/>
            <person name="Zhang X."/>
            <person name="Grigoriev I.V."/>
            <person name="Allen A.E."/>
            <person name="Bidle K."/>
            <person name="Borodovsky M."/>
            <person name="Bowler C."/>
            <person name="Brownlee C."/>
            <person name="Cock J.M."/>
            <person name="Elias M."/>
            <person name="Gladyshev V.N."/>
            <person name="Groth M."/>
            <person name="Guda C."/>
            <person name="Hadaegh A."/>
            <person name="Iglesias-Rodriguez M.D."/>
            <person name="Jenkins J."/>
            <person name="Jones B.M."/>
            <person name="Lawson T."/>
            <person name="Leese F."/>
            <person name="Lindquist E."/>
            <person name="Lobanov A."/>
            <person name="Lomsadze A."/>
            <person name="Malik S.B."/>
            <person name="Marsh M.E."/>
            <person name="Mackinder L."/>
            <person name="Mock T."/>
            <person name="Mueller-Roeber B."/>
            <person name="Pagarete A."/>
            <person name="Parker M."/>
            <person name="Probert I."/>
            <person name="Quesneville H."/>
            <person name="Raines C."/>
            <person name="Rensing S.A."/>
            <person name="Riano-Pachon D.M."/>
            <person name="Richier S."/>
            <person name="Rokitta S."/>
            <person name="Shiraiwa Y."/>
            <person name="Soanes D.M."/>
            <person name="van der Giezen M."/>
            <person name="Wahlund T.M."/>
            <person name="Williams B."/>
            <person name="Wilson W."/>
            <person name="Wolfe G."/>
            <person name="Wurch L.L."/>
        </authorList>
    </citation>
    <scope>NUCLEOTIDE SEQUENCE</scope>
</reference>
<dbReference type="SUPFAM" id="SSF53613">
    <property type="entry name" value="Ribokinase-like"/>
    <property type="match status" value="1"/>
</dbReference>
<dbReference type="PANTHER" id="PTHR10534">
    <property type="entry name" value="PYRIDOXAL KINASE"/>
    <property type="match status" value="1"/>
</dbReference>
<keyword evidence="4" id="KW-0547">Nucleotide-binding</keyword>
<dbReference type="RefSeq" id="XP_005782907.1">
    <property type="nucleotide sequence ID" value="XM_005782850.1"/>
</dbReference>
<evidence type="ECO:0000313" key="9">
    <source>
        <dbReference type="Proteomes" id="UP000013827"/>
    </source>
</evidence>
<dbReference type="NCBIfam" id="TIGR00687">
    <property type="entry name" value="pyridox_kin"/>
    <property type="match status" value="1"/>
</dbReference>
<dbReference type="GeneID" id="17275751"/>
<dbReference type="GO" id="GO:0009443">
    <property type="term" value="P:pyridoxal 5'-phosphate salvage"/>
    <property type="evidence" value="ECO:0007669"/>
    <property type="project" value="InterPro"/>
</dbReference>
<dbReference type="Gene3D" id="3.40.1190.20">
    <property type="match status" value="1"/>
</dbReference>
<dbReference type="STRING" id="2903.R1FNW8"/>
<dbReference type="PANTHER" id="PTHR10534:SF2">
    <property type="entry name" value="PYRIDOXAL KINASE"/>
    <property type="match status" value="1"/>
</dbReference>
<evidence type="ECO:0000256" key="5">
    <source>
        <dbReference type="ARBA" id="ARBA00022777"/>
    </source>
</evidence>
<evidence type="ECO:0000256" key="2">
    <source>
        <dbReference type="ARBA" id="ARBA00012104"/>
    </source>
</evidence>
<proteinExistence type="inferred from homology"/>
<keyword evidence="3" id="KW-0808">Transferase</keyword>
<dbReference type="CDD" id="cd01173">
    <property type="entry name" value="pyridoxal_pyridoxamine_kinase"/>
    <property type="match status" value="1"/>
</dbReference>
<dbReference type="InterPro" id="IPR013749">
    <property type="entry name" value="PM/HMP-P_kinase-1"/>
</dbReference>
<evidence type="ECO:0000256" key="4">
    <source>
        <dbReference type="ARBA" id="ARBA00022741"/>
    </source>
</evidence>
<dbReference type="OMA" id="AWTHQHP"/>
<dbReference type="EnsemblProtists" id="EOD37316">
    <property type="protein sequence ID" value="EOD37316"/>
    <property type="gene ID" value="EMIHUDRAFT_45753"/>
</dbReference>
<keyword evidence="9" id="KW-1185">Reference proteome</keyword>
<dbReference type="EC" id="2.7.1.35" evidence="2"/>
<accession>A0A0D3KNI1</accession>
<keyword evidence="5" id="KW-0418">Kinase</keyword>
<feature type="domain" description="Pyridoxamine kinase/Phosphomethylpyrimidine kinase" evidence="7">
    <location>
        <begin position="77"/>
        <end position="230"/>
    </location>
</feature>
<dbReference type="eggNOG" id="KOG2599">
    <property type="taxonomic scope" value="Eukaryota"/>
</dbReference>
<evidence type="ECO:0000256" key="6">
    <source>
        <dbReference type="ARBA" id="ARBA00022840"/>
    </source>
</evidence>
<dbReference type="InterPro" id="IPR029056">
    <property type="entry name" value="Ribokinase-like"/>
</dbReference>
<evidence type="ECO:0000259" key="7">
    <source>
        <dbReference type="Pfam" id="PF08543"/>
    </source>
</evidence>
<dbReference type="AlphaFoldDB" id="A0A0D3KNI1"/>
<protein>
    <recommendedName>
        <fullName evidence="2">pyridoxal kinase</fullName>
        <ecNumber evidence="2">2.7.1.35</ecNumber>
    </recommendedName>
</protein>
<evidence type="ECO:0000256" key="3">
    <source>
        <dbReference type="ARBA" id="ARBA00022679"/>
    </source>
</evidence>